<dbReference type="HOGENOM" id="CLU_2840053_0_0_9"/>
<evidence type="ECO:0000313" key="1">
    <source>
        <dbReference type="EMBL" id="EDR97820.1"/>
    </source>
</evidence>
<proteinExistence type="predicted"/>
<comment type="caution">
    <text evidence="1">The sequence shown here is derived from an EMBL/GenBank/DDBJ whole genome shotgun (WGS) entry which is preliminary data.</text>
</comment>
<dbReference type="AlphaFoldDB" id="B0MD00"/>
<gene>
    <name evidence="1" type="ORF">ANACAC_01442</name>
</gene>
<sequence length="65" mass="8001">MGRVKETFNIKSSEKCIWRFGNRNYYLYETQYGDYTRKYYLIAVIFQFCYRFQKTVGLKEKQKSA</sequence>
<reference evidence="1" key="1">
    <citation type="submission" date="2007-11" db="EMBL/GenBank/DDBJ databases">
        <authorList>
            <person name="Fulton L."/>
            <person name="Clifton S."/>
            <person name="Fulton B."/>
            <person name="Xu J."/>
            <person name="Minx P."/>
            <person name="Pepin K.H."/>
            <person name="Johnson M."/>
            <person name="Thiruvilangam P."/>
            <person name="Bhonagiri V."/>
            <person name="Nash W.E."/>
            <person name="Mardis E.R."/>
            <person name="Wilson R.K."/>
        </authorList>
    </citation>
    <scope>NUCLEOTIDE SEQUENCE [LARGE SCALE GENOMIC DNA]</scope>
    <source>
        <strain evidence="1">DSM 14662</strain>
    </source>
</reference>
<organism evidence="1 2">
    <name type="scientific">Anaerostipes caccae (strain DSM 14662 / CCUG 47493 / JCM 13470 / NCIMB 13811 / L1-92)</name>
    <dbReference type="NCBI Taxonomy" id="411490"/>
    <lineage>
        <taxon>Bacteria</taxon>
        <taxon>Bacillati</taxon>
        <taxon>Bacillota</taxon>
        <taxon>Clostridia</taxon>
        <taxon>Lachnospirales</taxon>
        <taxon>Lachnospiraceae</taxon>
        <taxon>Anaerostipes</taxon>
    </lineage>
</organism>
<accession>B0MD00</accession>
<name>B0MD00_ANACD</name>
<evidence type="ECO:0000313" key="2">
    <source>
        <dbReference type="Proteomes" id="UP000004935"/>
    </source>
</evidence>
<protein>
    <submittedName>
        <fullName evidence="1">Uncharacterized protein</fullName>
    </submittedName>
</protein>
<dbReference type="EMBL" id="ABAX03000012">
    <property type="protein sequence ID" value="EDR97820.1"/>
    <property type="molecule type" value="Genomic_DNA"/>
</dbReference>
<dbReference type="STRING" id="411490.ANACAC_01442"/>
<dbReference type="Proteomes" id="UP000004935">
    <property type="component" value="Unassembled WGS sequence"/>
</dbReference>
<reference evidence="1" key="2">
    <citation type="submission" date="2013-11" db="EMBL/GenBank/DDBJ databases">
        <title>Draft genome sequence of Anaerostipes caccae (DSM 14662).</title>
        <authorList>
            <person name="Sudarsanam P."/>
            <person name="Ley R."/>
            <person name="Guruge J."/>
            <person name="Turnbaugh P.J."/>
            <person name="Mahowald M."/>
            <person name="Liep D."/>
            <person name="Gordon J."/>
        </authorList>
    </citation>
    <scope>NUCLEOTIDE SEQUENCE</scope>
    <source>
        <strain evidence="1">DSM 14662</strain>
    </source>
</reference>
<keyword evidence="2" id="KW-1185">Reference proteome</keyword>